<dbReference type="AlphaFoldDB" id="A0A0H2QWT8"/>
<reference evidence="1 2" key="1">
    <citation type="submission" date="2015-04" db="EMBL/GenBank/DDBJ databases">
        <title>Complete genome sequence of Schizopora paradoxa KUC8140, a cosmopolitan wood degrader in East Asia.</title>
        <authorList>
            <consortium name="DOE Joint Genome Institute"/>
            <person name="Min B."/>
            <person name="Park H."/>
            <person name="Jang Y."/>
            <person name="Kim J.-J."/>
            <person name="Kim K.H."/>
            <person name="Pangilinan J."/>
            <person name="Lipzen A."/>
            <person name="Riley R."/>
            <person name="Grigoriev I.V."/>
            <person name="Spatafora J.W."/>
            <person name="Choi I.-G."/>
        </authorList>
    </citation>
    <scope>NUCLEOTIDE SEQUENCE [LARGE SCALE GENOMIC DNA]</scope>
    <source>
        <strain evidence="1 2">KUC8140</strain>
    </source>
</reference>
<evidence type="ECO:0008006" key="3">
    <source>
        <dbReference type="Google" id="ProtNLM"/>
    </source>
</evidence>
<protein>
    <recommendedName>
        <fullName evidence="3">F-box domain-containing protein</fullName>
    </recommendedName>
</protein>
<dbReference type="InParanoid" id="A0A0H2QWT8"/>
<accession>A0A0H2QWT8</accession>
<dbReference type="EMBL" id="KQ087039">
    <property type="protein sequence ID" value="KLO03784.1"/>
    <property type="molecule type" value="Genomic_DNA"/>
</dbReference>
<gene>
    <name evidence="1" type="ORF">SCHPADRAFT_948340</name>
</gene>
<keyword evidence="2" id="KW-1185">Reference proteome</keyword>
<sequence>MRWLCNSGKASLLDLPYDILYLILVRFKREPHSHWLGVMYSCKFWNGMLVRSFLGDRFGSLFFPPSGIPRVFESSDINVYLGLSHWRHSPYFTRVDKMEFKLSMQDHVRIIQLSCIVDFVASLPSDVSQFGEVQVFLTGRERGFELNQLSDILVSLQRSASGSICQYDRELRLLTFREKVSELIPPCEE</sequence>
<organism evidence="1 2">
    <name type="scientific">Schizopora paradoxa</name>
    <dbReference type="NCBI Taxonomy" id="27342"/>
    <lineage>
        <taxon>Eukaryota</taxon>
        <taxon>Fungi</taxon>
        <taxon>Dikarya</taxon>
        <taxon>Basidiomycota</taxon>
        <taxon>Agaricomycotina</taxon>
        <taxon>Agaricomycetes</taxon>
        <taxon>Hymenochaetales</taxon>
        <taxon>Schizoporaceae</taxon>
        <taxon>Schizopora</taxon>
    </lineage>
</organism>
<evidence type="ECO:0000313" key="2">
    <source>
        <dbReference type="Proteomes" id="UP000053477"/>
    </source>
</evidence>
<evidence type="ECO:0000313" key="1">
    <source>
        <dbReference type="EMBL" id="KLO03784.1"/>
    </source>
</evidence>
<name>A0A0H2QWT8_9AGAM</name>
<proteinExistence type="predicted"/>
<dbReference type="Proteomes" id="UP000053477">
    <property type="component" value="Unassembled WGS sequence"/>
</dbReference>